<dbReference type="HAMAP" id="MF_00484">
    <property type="entry name" value="Glycogen_synth"/>
    <property type="match status" value="1"/>
</dbReference>
<accession>A0A2W1JJZ0</accession>
<feature type="domain" description="Glycosyl transferase family 1" evidence="9">
    <location>
        <begin position="297"/>
        <end position="443"/>
    </location>
</feature>
<dbReference type="GO" id="GO:0004373">
    <property type="term" value="F:alpha-1,4-glucan glucosyltransferase (UDP-glucose donor) activity"/>
    <property type="evidence" value="ECO:0007669"/>
    <property type="project" value="InterPro"/>
</dbReference>
<dbReference type="RefSeq" id="WP_110985484.1">
    <property type="nucleotide sequence ID" value="NZ_CAWNWM010000004.1"/>
</dbReference>
<evidence type="ECO:0000256" key="4">
    <source>
        <dbReference type="ARBA" id="ARBA00022676"/>
    </source>
</evidence>
<proteinExistence type="inferred from homology"/>
<comment type="pathway">
    <text evidence="7">Glycan biosynthesis; glycogen biosynthesis.</text>
</comment>
<feature type="binding site" evidence="7">
    <location>
        <position position="15"/>
    </location>
    <ligand>
        <name>ADP-alpha-D-glucose</name>
        <dbReference type="ChEBI" id="CHEBI:57498"/>
    </ligand>
</feature>
<dbReference type="Gene3D" id="3.40.50.2000">
    <property type="entry name" value="Glycogen Phosphorylase B"/>
    <property type="match status" value="2"/>
</dbReference>
<dbReference type="GO" id="GO:0005978">
    <property type="term" value="P:glycogen biosynthetic process"/>
    <property type="evidence" value="ECO:0007669"/>
    <property type="project" value="UniProtKB-UniRule"/>
</dbReference>
<dbReference type="Pfam" id="PF08323">
    <property type="entry name" value="Glyco_transf_5"/>
    <property type="match status" value="1"/>
</dbReference>
<feature type="compositionally biased region" description="Polar residues" evidence="8">
    <location>
        <begin position="505"/>
        <end position="523"/>
    </location>
</feature>
<evidence type="ECO:0000256" key="1">
    <source>
        <dbReference type="ARBA" id="ARBA00001478"/>
    </source>
</evidence>
<keyword evidence="6 7" id="KW-0320">Glycogen biosynthesis</keyword>
<evidence type="ECO:0000259" key="9">
    <source>
        <dbReference type="Pfam" id="PF00534"/>
    </source>
</evidence>
<dbReference type="Proteomes" id="UP000248857">
    <property type="component" value="Unassembled WGS sequence"/>
</dbReference>
<evidence type="ECO:0000256" key="6">
    <source>
        <dbReference type="ARBA" id="ARBA00023056"/>
    </source>
</evidence>
<dbReference type="AlphaFoldDB" id="A0A2W1JJZ0"/>
<dbReference type="SUPFAM" id="SSF53756">
    <property type="entry name" value="UDP-Glycosyltransferase/glycogen phosphorylase"/>
    <property type="match status" value="1"/>
</dbReference>
<evidence type="ECO:0000256" key="8">
    <source>
        <dbReference type="SAM" id="MobiDB-lite"/>
    </source>
</evidence>
<dbReference type="InterPro" id="IPR011835">
    <property type="entry name" value="GS/SS"/>
</dbReference>
<evidence type="ECO:0000256" key="2">
    <source>
        <dbReference type="ARBA" id="ARBA00002764"/>
    </source>
</evidence>
<dbReference type="EMBL" id="PQWO01000004">
    <property type="protein sequence ID" value="PZD73740.1"/>
    <property type="molecule type" value="Genomic_DNA"/>
</dbReference>
<dbReference type="NCBIfam" id="TIGR02095">
    <property type="entry name" value="glgA"/>
    <property type="match status" value="1"/>
</dbReference>
<keyword evidence="5 7" id="KW-0808">Transferase</keyword>
<dbReference type="EC" id="2.4.1.21" evidence="7"/>
<keyword evidence="4 7" id="KW-0328">Glycosyltransferase</keyword>
<comment type="function">
    <text evidence="2 7">Synthesizes alpha-1,4-glucan chains using ADP-glucose.</text>
</comment>
<dbReference type="PANTHER" id="PTHR46083:SF1">
    <property type="entry name" value="GLYCOGEN SYNTHASE 2-RELATED"/>
    <property type="match status" value="1"/>
</dbReference>
<organism evidence="11 12">
    <name type="scientific">Acaryochloris thomasi RCC1774</name>
    <dbReference type="NCBI Taxonomy" id="1764569"/>
    <lineage>
        <taxon>Bacteria</taxon>
        <taxon>Bacillati</taxon>
        <taxon>Cyanobacteriota</taxon>
        <taxon>Cyanophyceae</taxon>
        <taxon>Acaryochloridales</taxon>
        <taxon>Acaryochloridaceae</taxon>
        <taxon>Acaryochloris</taxon>
        <taxon>Acaryochloris thomasi</taxon>
    </lineage>
</organism>
<protein>
    <recommendedName>
        <fullName evidence="7">Glycogen synthase</fullName>
        <ecNumber evidence="7">2.4.1.21</ecNumber>
    </recommendedName>
    <alternativeName>
        <fullName evidence="7">Starch [bacterial glycogen] synthase</fullName>
    </alternativeName>
</protein>
<dbReference type="CDD" id="cd03791">
    <property type="entry name" value="GT5_Glycogen_synthase_DULL1-like"/>
    <property type="match status" value="1"/>
</dbReference>
<dbReference type="UniPathway" id="UPA00164"/>
<evidence type="ECO:0000256" key="7">
    <source>
        <dbReference type="HAMAP-Rule" id="MF_00484"/>
    </source>
</evidence>
<reference evidence="11 12" key="1">
    <citation type="journal article" date="2018" name="Sci. Rep.">
        <title>A novel species of the marine cyanobacterium Acaryochloris with a unique pigment content and lifestyle.</title>
        <authorList>
            <person name="Partensky F."/>
            <person name="Six C."/>
            <person name="Ratin M."/>
            <person name="Garczarek L."/>
            <person name="Vaulot D."/>
            <person name="Probert I."/>
            <person name="Calteau A."/>
            <person name="Gourvil P."/>
            <person name="Marie D."/>
            <person name="Grebert T."/>
            <person name="Bouchier C."/>
            <person name="Le Panse S."/>
            <person name="Gachenot M."/>
            <person name="Rodriguez F."/>
            <person name="Garrido J.L."/>
        </authorList>
    </citation>
    <scope>NUCLEOTIDE SEQUENCE [LARGE SCALE GENOMIC DNA]</scope>
    <source>
        <strain evidence="11 12">RCC1774</strain>
    </source>
</reference>
<comment type="catalytic activity">
    <reaction evidence="1 7">
        <text>[(1-&gt;4)-alpha-D-glucosyl](n) + ADP-alpha-D-glucose = [(1-&gt;4)-alpha-D-glucosyl](n+1) + ADP + H(+)</text>
        <dbReference type="Rhea" id="RHEA:18189"/>
        <dbReference type="Rhea" id="RHEA-COMP:9584"/>
        <dbReference type="Rhea" id="RHEA-COMP:9587"/>
        <dbReference type="ChEBI" id="CHEBI:15378"/>
        <dbReference type="ChEBI" id="CHEBI:15444"/>
        <dbReference type="ChEBI" id="CHEBI:57498"/>
        <dbReference type="ChEBI" id="CHEBI:456216"/>
        <dbReference type="EC" id="2.4.1.21"/>
    </reaction>
</comment>
<keyword evidence="12" id="KW-1185">Reference proteome</keyword>
<dbReference type="InterPro" id="IPR001296">
    <property type="entry name" value="Glyco_trans_1"/>
</dbReference>
<comment type="similarity">
    <text evidence="3 7">Belongs to the glycosyltransferase 1 family. Bacterial/plant glycogen synthase subfamily.</text>
</comment>
<evidence type="ECO:0000259" key="10">
    <source>
        <dbReference type="Pfam" id="PF08323"/>
    </source>
</evidence>
<evidence type="ECO:0000313" key="11">
    <source>
        <dbReference type="EMBL" id="PZD73740.1"/>
    </source>
</evidence>
<dbReference type="GO" id="GO:0009011">
    <property type="term" value="F:alpha-1,4-glucan glucosyltransferase (ADP-glucose donor) activity"/>
    <property type="evidence" value="ECO:0007669"/>
    <property type="project" value="UniProtKB-UniRule"/>
</dbReference>
<evidence type="ECO:0000256" key="5">
    <source>
        <dbReference type="ARBA" id="ARBA00022679"/>
    </source>
</evidence>
<dbReference type="InterPro" id="IPR013534">
    <property type="entry name" value="Starch_synth_cat_dom"/>
</dbReference>
<sequence length="523" mass="59928">MYIVQIASECAPVIKAGGLGDVVYGLSRELEIQGHCVELILPKYDCMRYDHIWGLHEAYADLKVPWYGSVIYCTVHCGWVHGRLCFFIEPHSSENYFHRGVYYGAPDDPMRFAFFSKAALEFLQQSNKCPDVLHCHDWQTGLIPVMLYEMYQYHGLEFQRVCYTIHNFKHQGQTGYNVLEAIGLNRPDYYFHPDRLQDPFNPFALNLMKGGIVYSNYVTTVSPHHAWEARHTEIGCGLGHTLHMHQHKFSGVLNGIDYGFWDPEGDCYIPFPYSHDDFKSKARNKKALRKQLGLQDEEDKPIIAFIGRLDQQKGVHLVHHAIYYSLHHRAQFVLLGSATEAAINAQFWHEKNFLSGNPDCHLEISFNEELAHLIYAAADMVLVPSNYEPCGLTQIIGLKYGTVPVVRGVGGLVNTVFDRDYDADKKPEERNGYVFYQSDLPAMESAIARGVGLWYDYPKEFRKLAMQGMEYDYSWRNPATEYVEIYEGIRHQSEPAEPAEALKPLQQQTYGLPVSDASSLENR</sequence>
<dbReference type="NCBIfam" id="NF001902">
    <property type="entry name" value="PRK00654.2-1"/>
    <property type="match status" value="1"/>
</dbReference>
<evidence type="ECO:0000256" key="3">
    <source>
        <dbReference type="ARBA" id="ARBA00010281"/>
    </source>
</evidence>
<gene>
    <name evidence="11" type="primary">glgA_2</name>
    <name evidence="7" type="synonym">glgA</name>
    <name evidence="11" type="ORF">C1752_01500</name>
</gene>
<dbReference type="Pfam" id="PF00534">
    <property type="entry name" value="Glycos_transf_1"/>
    <property type="match status" value="1"/>
</dbReference>
<name>A0A2W1JJZ0_9CYAN</name>
<dbReference type="NCBIfam" id="NF001905">
    <property type="entry name" value="PRK00654.2-4"/>
    <property type="match status" value="1"/>
</dbReference>
<evidence type="ECO:0000313" key="12">
    <source>
        <dbReference type="Proteomes" id="UP000248857"/>
    </source>
</evidence>
<comment type="caution">
    <text evidence="11">The sequence shown here is derived from an EMBL/GenBank/DDBJ whole genome shotgun (WGS) entry which is preliminary data.</text>
</comment>
<dbReference type="PANTHER" id="PTHR46083">
    <property type="match status" value="1"/>
</dbReference>
<dbReference type="OrthoDB" id="9808590at2"/>
<feature type="domain" description="Starch synthase catalytic" evidence="10">
    <location>
        <begin position="3"/>
        <end position="243"/>
    </location>
</feature>
<feature type="region of interest" description="Disordered" evidence="8">
    <location>
        <begin position="503"/>
        <end position="523"/>
    </location>
</feature>